<reference evidence="4 5" key="1">
    <citation type="journal article" date="2015" name="Nature">
        <title>rRNA introns, odd ribosomes, and small enigmatic genomes across a large radiation of phyla.</title>
        <authorList>
            <person name="Brown C.T."/>
            <person name="Hug L.A."/>
            <person name="Thomas B.C."/>
            <person name="Sharon I."/>
            <person name="Castelle C.J."/>
            <person name="Singh A."/>
            <person name="Wilkins M.J."/>
            <person name="Williams K.H."/>
            <person name="Banfield J.F."/>
        </authorList>
    </citation>
    <scope>NUCLEOTIDE SEQUENCE [LARGE SCALE GENOMIC DNA]</scope>
</reference>
<name>A0A0G0ESF6_9BACT</name>
<proteinExistence type="predicted"/>
<comment type="caution">
    <text evidence="4">The sequence shown here is derived from an EMBL/GenBank/DDBJ whole genome shotgun (WGS) entry which is preliminary data.</text>
</comment>
<dbReference type="CDD" id="cd03809">
    <property type="entry name" value="GT4_MtfB-like"/>
    <property type="match status" value="1"/>
</dbReference>
<accession>A0A0G0ESF6</accession>
<feature type="domain" description="Glycosyl transferase family 1" evidence="2">
    <location>
        <begin position="189"/>
        <end position="349"/>
    </location>
</feature>
<dbReference type="InterPro" id="IPR028098">
    <property type="entry name" value="Glyco_trans_4-like_N"/>
</dbReference>
<dbReference type="Pfam" id="PF13439">
    <property type="entry name" value="Glyco_transf_4"/>
    <property type="match status" value="1"/>
</dbReference>
<dbReference type="PANTHER" id="PTHR46401:SF2">
    <property type="entry name" value="GLYCOSYLTRANSFERASE WBBK-RELATED"/>
    <property type="match status" value="1"/>
</dbReference>
<dbReference type="Pfam" id="PF00534">
    <property type="entry name" value="Glycos_transf_1"/>
    <property type="match status" value="1"/>
</dbReference>
<dbReference type="SUPFAM" id="SSF53756">
    <property type="entry name" value="UDP-Glycosyltransferase/glycogen phosphorylase"/>
    <property type="match status" value="1"/>
</dbReference>
<dbReference type="EMBL" id="LBSA01000011">
    <property type="protein sequence ID" value="KKQ09803.1"/>
    <property type="molecule type" value="Genomic_DNA"/>
</dbReference>
<organism evidence="4 5">
    <name type="scientific">Candidatus Daviesbacteria bacterium GW2011_GWB1_36_5</name>
    <dbReference type="NCBI Taxonomy" id="1618426"/>
    <lineage>
        <taxon>Bacteria</taxon>
        <taxon>Candidatus Daviesiibacteriota</taxon>
    </lineage>
</organism>
<evidence type="ECO:0000313" key="4">
    <source>
        <dbReference type="EMBL" id="KKQ09803.1"/>
    </source>
</evidence>
<dbReference type="GO" id="GO:0016757">
    <property type="term" value="F:glycosyltransferase activity"/>
    <property type="evidence" value="ECO:0007669"/>
    <property type="project" value="InterPro"/>
</dbReference>
<dbReference type="FunFam" id="3.40.50.2000:FF:000119">
    <property type="entry name" value="Glycosyl transferase group 1"/>
    <property type="match status" value="1"/>
</dbReference>
<gene>
    <name evidence="4" type="ORF">US19_C0011G0006</name>
</gene>
<evidence type="ECO:0000256" key="1">
    <source>
        <dbReference type="ARBA" id="ARBA00022679"/>
    </source>
</evidence>
<sequence length="372" mass="42087">MIIGFDGSRAFVPERTGTENYSYQLLKHLAEIDPSNIYKVYLRPGNEVNRDNWPPNFHFVLIDYPRLWTQIGLALQTFTDKIDVLFVPAHTLPIIRKPGLKTVMTVHDLGAEFLPTTHQLKQRLYLGFITKYQLNSATKLIAVSESTKKDLINLGIKREKIHVIYEGFDTSLFKPQSIDIKDSILKQFDLEAKKYFLFVGTIQPRKNLANLIRAFKGFLNVFPQTEIILVLAGAKGWLSDEIFTLPKKLGIEERVKFLGRVKDEDLPPLYCGALAFTYPSLYEGFGLPILEAMACNCPVISSNSSSLPEVAGDGAIYAYPLSVEQILEAMLKIAENDSLRDNLIEKGSKQAEKFSWEKCAEETLEIFNNLKG</sequence>
<dbReference type="Gene3D" id="3.40.50.2000">
    <property type="entry name" value="Glycogen Phosphorylase B"/>
    <property type="match status" value="2"/>
</dbReference>
<evidence type="ECO:0000259" key="3">
    <source>
        <dbReference type="Pfam" id="PF13439"/>
    </source>
</evidence>
<dbReference type="AlphaFoldDB" id="A0A0G0ESF6"/>
<dbReference type="GO" id="GO:0009103">
    <property type="term" value="P:lipopolysaccharide biosynthetic process"/>
    <property type="evidence" value="ECO:0007669"/>
    <property type="project" value="TreeGrafter"/>
</dbReference>
<evidence type="ECO:0000259" key="2">
    <source>
        <dbReference type="Pfam" id="PF00534"/>
    </source>
</evidence>
<keyword evidence="1 4" id="KW-0808">Transferase</keyword>
<protein>
    <submittedName>
        <fullName evidence="4">Glycosyl transferase group 1</fullName>
    </submittedName>
</protein>
<feature type="domain" description="Glycosyltransferase subfamily 4-like N-terminal" evidence="3">
    <location>
        <begin position="17"/>
        <end position="171"/>
    </location>
</feature>
<dbReference type="InterPro" id="IPR001296">
    <property type="entry name" value="Glyco_trans_1"/>
</dbReference>
<dbReference type="PANTHER" id="PTHR46401">
    <property type="entry name" value="GLYCOSYLTRANSFERASE WBBK-RELATED"/>
    <property type="match status" value="1"/>
</dbReference>
<evidence type="ECO:0000313" key="5">
    <source>
        <dbReference type="Proteomes" id="UP000034492"/>
    </source>
</evidence>
<dbReference type="Proteomes" id="UP000034492">
    <property type="component" value="Unassembled WGS sequence"/>
</dbReference>